<dbReference type="Proteomes" id="UP001372526">
    <property type="component" value="Unassembled WGS sequence"/>
</dbReference>
<dbReference type="SMART" id="SM00530">
    <property type="entry name" value="HTH_XRE"/>
    <property type="match status" value="1"/>
</dbReference>
<comment type="similarity">
    <text evidence="1">Belongs to the short-chain fatty acyl-CoA assimilation regulator (ScfR) family.</text>
</comment>
<dbReference type="InterPro" id="IPR052345">
    <property type="entry name" value="Rad_response_metalloprotease"/>
</dbReference>
<evidence type="ECO:0000313" key="4">
    <source>
        <dbReference type="Proteomes" id="UP001372526"/>
    </source>
</evidence>
<dbReference type="InterPro" id="IPR010359">
    <property type="entry name" value="IrrE_HExxH"/>
</dbReference>
<organism evidence="3 4">
    <name type="scientific">Bacillus bruguierae</name>
    <dbReference type="NCBI Taxonomy" id="3127667"/>
    <lineage>
        <taxon>Bacteria</taxon>
        <taxon>Bacillati</taxon>
        <taxon>Bacillota</taxon>
        <taxon>Bacilli</taxon>
        <taxon>Bacillales</taxon>
        <taxon>Bacillaceae</taxon>
        <taxon>Bacillus</taxon>
    </lineage>
</organism>
<dbReference type="Pfam" id="PF06114">
    <property type="entry name" value="Peptidase_M78"/>
    <property type="match status" value="1"/>
</dbReference>
<dbReference type="Gene3D" id="1.10.260.40">
    <property type="entry name" value="lambda repressor-like DNA-binding domains"/>
    <property type="match status" value="1"/>
</dbReference>
<keyword evidence="4" id="KW-1185">Reference proteome</keyword>
<dbReference type="CDD" id="cd00093">
    <property type="entry name" value="HTH_XRE"/>
    <property type="match status" value="1"/>
</dbReference>
<evidence type="ECO:0000313" key="3">
    <source>
        <dbReference type="EMBL" id="MEI4799921.1"/>
    </source>
</evidence>
<dbReference type="Gene3D" id="1.10.10.2910">
    <property type="match status" value="1"/>
</dbReference>
<reference evidence="3 4" key="1">
    <citation type="submission" date="2024-01" db="EMBL/GenBank/DDBJ databases">
        <title>Seven novel Bacillus-like species.</title>
        <authorList>
            <person name="Liu G."/>
        </authorList>
    </citation>
    <scope>NUCLEOTIDE SEQUENCE [LARGE SCALE GENOMIC DNA]</scope>
    <source>
        <strain evidence="3 4">FJAT-51639</strain>
    </source>
</reference>
<dbReference type="RefSeq" id="WP_336470982.1">
    <property type="nucleotide sequence ID" value="NZ_JBAWSX010000001.1"/>
</dbReference>
<comment type="caution">
    <text evidence="3">The sequence shown here is derived from an EMBL/GenBank/DDBJ whole genome shotgun (WGS) entry which is preliminary data.</text>
</comment>
<dbReference type="EMBL" id="JBAWSX010000001">
    <property type="protein sequence ID" value="MEI4799921.1"/>
    <property type="molecule type" value="Genomic_DNA"/>
</dbReference>
<dbReference type="PANTHER" id="PTHR43236:SF1">
    <property type="entry name" value="BLL7220 PROTEIN"/>
    <property type="match status" value="1"/>
</dbReference>
<evidence type="ECO:0000256" key="1">
    <source>
        <dbReference type="ARBA" id="ARBA00007227"/>
    </source>
</evidence>
<dbReference type="Pfam" id="PF01381">
    <property type="entry name" value="HTH_3"/>
    <property type="match status" value="1"/>
</dbReference>
<dbReference type="InterPro" id="IPR010982">
    <property type="entry name" value="Lambda_DNA-bd_dom_sf"/>
</dbReference>
<name>A0ABU8FB69_9BACI</name>
<evidence type="ECO:0000259" key="2">
    <source>
        <dbReference type="PROSITE" id="PS50943"/>
    </source>
</evidence>
<dbReference type="SUPFAM" id="SSF47413">
    <property type="entry name" value="lambda repressor-like DNA-binding domains"/>
    <property type="match status" value="1"/>
</dbReference>
<dbReference type="PROSITE" id="PS50943">
    <property type="entry name" value="HTH_CROC1"/>
    <property type="match status" value="1"/>
</dbReference>
<feature type="domain" description="HTH cro/C1-type" evidence="2">
    <location>
        <begin position="11"/>
        <end position="65"/>
    </location>
</feature>
<protein>
    <submittedName>
        <fullName evidence="3">XRE family transcriptional regulator</fullName>
    </submittedName>
</protein>
<sequence length="395" mass="46060">MLERQFNGKRVREGRIFRGITITELAEGLGVSKQMISKYENNKAIPTFEALFSLTRILRFPKEYFYEESVEVKTGNTYFRSLLTTGKKDREMQHDRVKYLTIMRALLEEYVDFPELDLPDFEEDKLEDIEEVASKLREYWGVGDGPIKNIVYLLETKGFVMSSINLGEKTIDAFGSHHEINGKQYYSIILGNEKRSFFRRQFDVAHELGHKILHDPYLNLDDLSKEEFKQIEQEANDFAAAFLLPKESFLKDVLIHPTDLSYYKLLKKKWCVSIGAMVMRAYKLGAISQSSYQYMQRSISQQGWRQVEPLDEIKEVKDPEAMKQAVELLIENDYMTGDEFLEKLSQHYGLSLFRDEVEELLCLDKGYLITETPIIKENIVSLKARTVRAVNENEI</sequence>
<gene>
    <name evidence="3" type="ORF">WAZ07_01040</name>
</gene>
<proteinExistence type="inferred from homology"/>
<dbReference type="PANTHER" id="PTHR43236">
    <property type="entry name" value="ANTITOXIN HIGA1"/>
    <property type="match status" value="1"/>
</dbReference>
<dbReference type="InterPro" id="IPR001387">
    <property type="entry name" value="Cro/C1-type_HTH"/>
</dbReference>
<accession>A0ABU8FB69</accession>